<evidence type="ECO:0000313" key="2">
    <source>
        <dbReference type="EMBL" id="GAA1794308.1"/>
    </source>
</evidence>
<gene>
    <name evidence="2" type="ORF">GCM10009682_15120</name>
</gene>
<organism evidence="2 3">
    <name type="scientific">Luedemannella flava</name>
    <dbReference type="NCBI Taxonomy" id="349316"/>
    <lineage>
        <taxon>Bacteria</taxon>
        <taxon>Bacillati</taxon>
        <taxon>Actinomycetota</taxon>
        <taxon>Actinomycetes</taxon>
        <taxon>Micromonosporales</taxon>
        <taxon>Micromonosporaceae</taxon>
        <taxon>Luedemannella</taxon>
    </lineage>
</organism>
<sequence length="170" mass="17395">MRIFHRRRLGVVVVAAASALAFAAGGAVAAATTHDGGAVTKTAVRTESTFSTHTGTTFTALGTVTVDATAGGFVVATFSAESACYGAAGTCQVRILVDGVEANPVAPNDFAFDSTDGGTETSSSWESHSVQRVWNTAMDGPCTVEVQVKQASGVTARYDDWTLTAMAIAP</sequence>
<feature type="chain" id="PRO_5045398410" evidence="1">
    <location>
        <begin position="24"/>
        <end position="170"/>
    </location>
</feature>
<dbReference type="RefSeq" id="WP_344127740.1">
    <property type="nucleotide sequence ID" value="NZ_BAAALT010000036.1"/>
</dbReference>
<comment type="caution">
    <text evidence="2">The sequence shown here is derived from an EMBL/GenBank/DDBJ whole genome shotgun (WGS) entry which is preliminary data.</text>
</comment>
<evidence type="ECO:0000313" key="3">
    <source>
        <dbReference type="Proteomes" id="UP001500218"/>
    </source>
</evidence>
<feature type="signal peptide" evidence="1">
    <location>
        <begin position="1"/>
        <end position="23"/>
    </location>
</feature>
<name>A0ABP4XX00_9ACTN</name>
<evidence type="ECO:0000256" key="1">
    <source>
        <dbReference type="SAM" id="SignalP"/>
    </source>
</evidence>
<keyword evidence="3" id="KW-1185">Reference proteome</keyword>
<proteinExistence type="predicted"/>
<dbReference type="EMBL" id="BAAALT010000036">
    <property type="protein sequence ID" value="GAA1794308.1"/>
    <property type="molecule type" value="Genomic_DNA"/>
</dbReference>
<reference evidence="3" key="1">
    <citation type="journal article" date="2019" name="Int. J. Syst. Evol. Microbiol.">
        <title>The Global Catalogue of Microorganisms (GCM) 10K type strain sequencing project: providing services to taxonomists for standard genome sequencing and annotation.</title>
        <authorList>
            <consortium name="The Broad Institute Genomics Platform"/>
            <consortium name="The Broad Institute Genome Sequencing Center for Infectious Disease"/>
            <person name="Wu L."/>
            <person name="Ma J."/>
        </authorList>
    </citation>
    <scope>NUCLEOTIDE SEQUENCE [LARGE SCALE GENOMIC DNA]</scope>
    <source>
        <strain evidence="3">JCM 13250</strain>
    </source>
</reference>
<dbReference type="Proteomes" id="UP001500218">
    <property type="component" value="Unassembled WGS sequence"/>
</dbReference>
<keyword evidence="1" id="KW-0732">Signal</keyword>
<accession>A0ABP4XX00</accession>
<protein>
    <submittedName>
        <fullName evidence="2">Uncharacterized protein</fullName>
    </submittedName>
</protein>